<sequence length="111" mass="12780">MIRLLEIRYERDGWSLVFDVTEGVYHNLRYPVRVVGIGWTEDPNQKARLGELLSALVRQHLRQGSLPPTGLLVPLEHLKDHCRKTPEKTFRRKCLDALNALPESIHPMTAT</sequence>
<proteinExistence type="predicted"/>
<dbReference type="HOGENOM" id="CLU_2157076_0_0_9"/>
<name>G8TX83_SULAD</name>
<reference evidence="2" key="1">
    <citation type="submission" date="2011-12" db="EMBL/GenBank/DDBJ databases">
        <title>The complete genome of chromosome of Sulfobacillus acidophilus DSM 10332.</title>
        <authorList>
            <person name="Lucas S."/>
            <person name="Han J."/>
            <person name="Lapidus A."/>
            <person name="Bruce D."/>
            <person name="Goodwin L."/>
            <person name="Pitluck S."/>
            <person name="Peters L."/>
            <person name="Kyrpides N."/>
            <person name="Mavromatis K."/>
            <person name="Ivanova N."/>
            <person name="Mikhailova N."/>
            <person name="Chertkov O."/>
            <person name="Saunders E."/>
            <person name="Detter J.C."/>
            <person name="Tapia R."/>
            <person name="Han C."/>
            <person name="Land M."/>
            <person name="Hauser L."/>
            <person name="Markowitz V."/>
            <person name="Cheng J.-F."/>
            <person name="Hugenholtz P."/>
            <person name="Woyke T."/>
            <person name="Wu D."/>
            <person name="Pukall R."/>
            <person name="Gehrich-Schroeter G."/>
            <person name="Schneider S."/>
            <person name="Klenk H.-P."/>
            <person name="Eisen J.A."/>
        </authorList>
    </citation>
    <scope>NUCLEOTIDE SEQUENCE [LARGE SCALE GENOMIC DNA]</scope>
    <source>
        <strain evidence="2">ATCC 700253 / DSM 10332 / NAL</strain>
    </source>
</reference>
<evidence type="ECO:0000313" key="2">
    <source>
        <dbReference type="Proteomes" id="UP000005439"/>
    </source>
</evidence>
<dbReference type="PATRIC" id="fig|679936.5.peg.2714"/>
<protein>
    <submittedName>
        <fullName evidence="1">Uncharacterized protein</fullName>
    </submittedName>
</protein>
<dbReference type="Proteomes" id="UP000005439">
    <property type="component" value="Chromosome"/>
</dbReference>
<dbReference type="AlphaFoldDB" id="G8TX83"/>
<keyword evidence="2" id="KW-1185">Reference proteome</keyword>
<evidence type="ECO:0000313" key="1">
    <source>
        <dbReference type="EMBL" id="AEW06085.1"/>
    </source>
</evidence>
<gene>
    <name evidence="1" type="ordered locus">Sulac_2623</name>
</gene>
<reference evidence="1 2" key="2">
    <citation type="journal article" date="2012" name="Stand. Genomic Sci.">
        <title>Complete genome sequence of the moderately thermophilic mineral-sulfide-oxidizing firmicute Sulfobacillus acidophilus type strain (NAL(T)).</title>
        <authorList>
            <person name="Anderson I."/>
            <person name="Chertkov O."/>
            <person name="Chen A."/>
            <person name="Saunders E."/>
            <person name="Lapidus A."/>
            <person name="Nolan M."/>
            <person name="Lucas S."/>
            <person name="Hammon N."/>
            <person name="Deshpande S."/>
            <person name="Cheng J.F."/>
            <person name="Han C."/>
            <person name="Tapia R."/>
            <person name="Goodwin L.A."/>
            <person name="Pitluck S."/>
            <person name="Liolios K."/>
            <person name="Pagani I."/>
            <person name="Ivanova N."/>
            <person name="Mikhailova N."/>
            <person name="Pati A."/>
            <person name="Palaniappan K."/>
            <person name="Land M."/>
            <person name="Pan C."/>
            <person name="Rohde M."/>
            <person name="Pukall R."/>
            <person name="Goker M."/>
            <person name="Detter J.C."/>
            <person name="Woyke T."/>
            <person name="Bristow J."/>
            <person name="Eisen J.A."/>
            <person name="Markowitz V."/>
            <person name="Hugenholtz P."/>
            <person name="Kyrpides N.C."/>
            <person name="Klenk H.P."/>
            <person name="Mavromatis K."/>
        </authorList>
    </citation>
    <scope>NUCLEOTIDE SEQUENCE [LARGE SCALE GENOMIC DNA]</scope>
    <source>
        <strain evidence="2">ATCC 700253 / DSM 10332 / NAL</strain>
    </source>
</reference>
<dbReference type="EMBL" id="CP003179">
    <property type="protein sequence ID" value="AEW06085.1"/>
    <property type="molecule type" value="Genomic_DNA"/>
</dbReference>
<dbReference type="KEGG" id="sap:Sulac_2623"/>
<accession>G8TX83</accession>
<organism evidence="1 2">
    <name type="scientific">Sulfobacillus acidophilus (strain ATCC 700253 / DSM 10332 / NAL)</name>
    <dbReference type="NCBI Taxonomy" id="679936"/>
    <lineage>
        <taxon>Bacteria</taxon>
        <taxon>Bacillati</taxon>
        <taxon>Bacillota</taxon>
        <taxon>Clostridia</taxon>
        <taxon>Eubacteriales</taxon>
        <taxon>Clostridiales Family XVII. Incertae Sedis</taxon>
        <taxon>Sulfobacillus</taxon>
    </lineage>
</organism>